<dbReference type="Proteomes" id="UP000294752">
    <property type="component" value="Unassembled WGS sequence"/>
</dbReference>
<sequence>MEKKLVLVILDQLLNADDITENRKEALKIVRDEVAKSGNRISKEKMMDYAIRISNILATIWKFLE</sequence>
<proteinExistence type="predicted"/>
<accession>A0A4R7D2R9</accession>
<organism evidence="1 2">
    <name type="scientific">Sphingobacterium paludis</name>
    <dbReference type="NCBI Taxonomy" id="1476465"/>
    <lineage>
        <taxon>Bacteria</taxon>
        <taxon>Pseudomonadati</taxon>
        <taxon>Bacteroidota</taxon>
        <taxon>Sphingobacteriia</taxon>
        <taxon>Sphingobacteriales</taxon>
        <taxon>Sphingobacteriaceae</taxon>
        <taxon>Sphingobacterium</taxon>
    </lineage>
</organism>
<name>A0A4R7D2R9_9SPHI</name>
<gene>
    <name evidence="1" type="ORF">B0I21_103216</name>
</gene>
<dbReference type="EMBL" id="SNZV01000003">
    <property type="protein sequence ID" value="TDS14717.1"/>
    <property type="molecule type" value="Genomic_DNA"/>
</dbReference>
<evidence type="ECO:0000313" key="1">
    <source>
        <dbReference type="EMBL" id="TDS14717.1"/>
    </source>
</evidence>
<protein>
    <submittedName>
        <fullName evidence="1">Uncharacterized protein</fullName>
    </submittedName>
</protein>
<comment type="caution">
    <text evidence="1">The sequence shown here is derived from an EMBL/GenBank/DDBJ whole genome shotgun (WGS) entry which is preliminary data.</text>
</comment>
<dbReference type="AlphaFoldDB" id="A0A4R7D2R9"/>
<evidence type="ECO:0000313" key="2">
    <source>
        <dbReference type="Proteomes" id="UP000294752"/>
    </source>
</evidence>
<reference evidence="1 2" key="1">
    <citation type="submission" date="2019-03" db="EMBL/GenBank/DDBJ databases">
        <title>Genomic Encyclopedia of Type Strains, Phase III (KMG-III): the genomes of soil and plant-associated and newly described type strains.</title>
        <authorList>
            <person name="Whitman W."/>
        </authorList>
    </citation>
    <scope>NUCLEOTIDE SEQUENCE [LARGE SCALE GENOMIC DNA]</scope>
    <source>
        <strain evidence="1 2">CGMCC 1.12801</strain>
    </source>
</reference>
<keyword evidence="2" id="KW-1185">Reference proteome</keyword>